<reference evidence="2" key="1">
    <citation type="submission" date="2022-06" db="EMBL/GenBank/DDBJ databases">
        <title>Complete genome sequences of two strains of the flax pathogen Septoria linicola.</title>
        <authorList>
            <person name="Lapalu N."/>
            <person name="Simon A."/>
            <person name="Demenou B."/>
            <person name="Paumier D."/>
            <person name="Guillot M.-P."/>
            <person name="Gout L."/>
            <person name="Valade R."/>
        </authorList>
    </citation>
    <scope>NUCLEOTIDE SEQUENCE</scope>
    <source>
        <strain evidence="2">SE15195</strain>
    </source>
</reference>
<evidence type="ECO:0000256" key="1">
    <source>
        <dbReference type="SAM" id="MobiDB-lite"/>
    </source>
</evidence>
<dbReference type="EMBL" id="CP099421">
    <property type="protein sequence ID" value="USW51930.1"/>
    <property type="molecule type" value="Genomic_DNA"/>
</dbReference>
<dbReference type="Proteomes" id="UP001056384">
    <property type="component" value="Chromosome 4"/>
</dbReference>
<accession>A0A9Q9EID9</accession>
<protein>
    <submittedName>
        <fullName evidence="2">Uncharacterized protein</fullName>
    </submittedName>
</protein>
<evidence type="ECO:0000313" key="3">
    <source>
        <dbReference type="Proteomes" id="UP001056384"/>
    </source>
</evidence>
<gene>
    <name evidence="2" type="ORF">Slin15195_G052490</name>
</gene>
<sequence>MADLYQHDKEARVATSEAGSGHTRDEDLRAQTRVERVFNKFQFSLLTLTFMSSWEAIAGNLYTVFYNGGPQALV</sequence>
<feature type="region of interest" description="Disordered" evidence="1">
    <location>
        <begin position="1"/>
        <end position="29"/>
    </location>
</feature>
<dbReference type="AlphaFoldDB" id="A0A9Q9EID9"/>
<evidence type="ECO:0000313" key="2">
    <source>
        <dbReference type="EMBL" id="USW51930.1"/>
    </source>
</evidence>
<name>A0A9Q9EID9_9PEZI</name>
<organism evidence="2 3">
    <name type="scientific">Septoria linicola</name>
    <dbReference type="NCBI Taxonomy" id="215465"/>
    <lineage>
        <taxon>Eukaryota</taxon>
        <taxon>Fungi</taxon>
        <taxon>Dikarya</taxon>
        <taxon>Ascomycota</taxon>
        <taxon>Pezizomycotina</taxon>
        <taxon>Dothideomycetes</taxon>
        <taxon>Dothideomycetidae</taxon>
        <taxon>Mycosphaerellales</taxon>
        <taxon>Mycosphaerellaceae</taxon>
        <taxon>Septoria</taxon>
    </lineage>
</organism>
<proteinExistence type="predicted"/>
<keyword evidence="3" id="KW-1185">Reference proteome</keyword>
<feature type="compositionally biased region" description="Basic and acidic residues" evidence="1">
    <location>
        <begin position="1"/>
        <end position="12"/>
    </location>
</feature>